<keyword evidence="2" id="KW-1185">Reference proteome</keyword>
<proteinExistence type="predicted"/>
<accession>A0A498H2B4</accession>
<dbReference type="Proteomes" id="UP000290932">
    <property type="component" value="Unassembled WGS sequence"/>
</dbReference>
<reference evidence="1 2" key="1">
    <citation type="journal article" date="2015" name="Int. J. Syst. Evol. Microbiol.">
        <title>Methanoculleus taiwanensis sp. nov., a methanogen isolated from deep marine sediment at the deformation front area near Taiwan.</title>
        <authorList>
            <person name="Weng C.Y."/>
            <person name="Chen S.C."/>
            <person name="Lai M.C."/>
            <person name="Wu S.Y."/>
            <person name="Lin S."/>
            <person name="Yang T.F."/>
            <person name="Chen P.C."/>
        </authorList>
    </citation>
    <scope>NUCLEOTIDE SEQUENCE [LARGE SCALE GENOMIC DNA]</scope>
    <source>
        <strain evidence="1 2">CYW4</strain>
    </source>
</reference>
<name>A0A498H2B4_9EURY</name>
<organism evidence="1 2">
    <name type="scientific">Methanoculleus taiwanensis</name>
    <dbReference type="NCBI Taxonomy" id="1550565"/>
    <lineage>
        <taxon>Archaea</taxon>
        <taxon>Methanobacteriati</taxon>
        <taxon>Methanobacteriota</taxon>
        <taxon>Stenosarchaea group</taxon>
        <taxon>Methanomicrobia</taxon>
        <taxon>Methanomicrobiales</taxon>
        <taxon>Methanomicrobiaceae</taxon>
        <taxon>Methanoculleus</taxon>
    </lineage>
</organism>
<comment type="caution">
    <text evidence="1">The sequence shown here is derived from an EMBL/GenBank/DDBJ whole genome shotgun (WGS) entry which is preliminary data.</text>
</comment>
<dbReference type="EMBL" id="LHQS01000001">
    <property type="protein sequence ID" value="RXE57052.1"/>
    <property type="molecule type" value="Genomic_DNA"/>
</dbReference>
<evidence type="ECO:0000313" key="1">
    <source>
        <dbReference type="EMBL" id="RXE57052.1"/>
    </source>
</evidence>
<protein>
    <submittedName>
        <fullName evidence="1">Uncharacterized protein</fullName>
    </submittedName>
</protein>
<evidence type="ECO:0000313" key="2">
    <source>
        <dbReference type="Proteomes" id="UP000290932"/>
    </source>
</evidence>
<sequence length="79" mass="8872">MGADQLLEISIPDRFLHLHAAGEMAFVTSMADHASHKAESIIRFMVRHGFWPPAAGFSSGRHRMPDGELTIFMSFDRET</sequence>
<gene>
    <name evidence="1" type="ORF">ABH15_02665</name>
</gene>
<dbReference type="AlphaFoldDB" id="A0A498H2B4"/>